<dbReference type="GO" id="GO:0046677">
    <property type="term" value="P:response to antibiotic"/>
    <property type="evidence" value="ECO:0007669"/>
    <property type="project" value="UniProtKB-KW"/>
</dbReference>
<sequence>MTQNNTKANEMGTKAVGRLLLEYSIPAILGMIIVALNQIISAIYIGHGVGHLALAAMAVTFPIINLLMAFCQLVAVGCAALCSIELGRKNMVKARSMLGHSVLLEIIFGVLFGVVFWIFLDPMLMFFGASGETLRYAHEFMLPLVILAPVGFLMLGFNFLARATGYPKTAMMTALLSALGIVAFSPIFIFWWGWGMYGAAWAQIAGQAMSVIWLVAHFSRKSSLIHFQKDIWKLRMKSIRNILAIGMAPFLINFCACIVVVVINRALQEYGGDMAIGAFGILNRLLMLFALSVIGLGQGMQPIIGFNFGAKRPDRVRLALKYGMISATIITFAGMLGAWFIPELLVRIFTDHAQLVEVSARALRITGGLFIFVGPQIIIGTYFQSIGQAKIASVVSLCRQMICLVPALLIMPLFFGLDGVWMSIPIADFTGCAVAAIFLFLSLRAEDNHCMPGDPECRPPSDFFKPKKY</sequence>
<feature type="transmembrane region" description="Helical" evidence="10">
    <location>
        <begin position="102"/>
        <end position="120"/>
    </location>
</feature>
<evidence type="ECO:0000256" key="3">
    <source>
        <dbReference type="ARBA" id="ARBA00022106"/>
    </source>
</evidence>
<organism evidence="11 12">
    <name type="scientific">Mailhella massiliensis</name>
    <dbReference type="NCBI Taxonomy" id="1903261"/>
    <lineage>
        <taxon>Bacteria</taxon>
        <taxon>Pseudomonadati</taxon>
        <taxon>Thermodesulfobacteriota</taxon>
        <taxon>Desulfovibrionia</taxon>
        <taxon>Desulfovibrionales</taxon>
        <taxon>Desulfovibrionaceae</taxon>
        <taxon>Mailhella</taxon>
    </lineage>
</organism>
<feature type="transmembrane region" description="Helical" evidence="10">
    <location>
        <begin position="52"/>
        <end position="81"/>
    </location>
</feature>
<feature type="transmembrane region" description="Helical" evidence="10">
    <location>
        <begin position="361"/>
        <end position="382"/>
    </location>
</feature>
<feature type="transmembrane region" description="Helical" evidence="10">
    <location>
        <begin position="140"/>
        <end position="161"/>
    </location>
</feature>
<evidence type="ECO:0000256" key="7">
    <source>
        <dbReference type="ARBA" id="ARBA00022989"/>
    </source>
</evidence>
<feature type="transmembrane region" description="Helical" evidence="10">
    <location>
        <begin position="275"/>
        <end position="297"/>
    </location>
</feature>
<feature type="transmembrane region" description="Helical" evidence="10">
    <location>
        <begin position="318"/>
        <end position="341"/>
    </location>
</feature>
<feature type="transmembrane region" description="Helical" evidence="10">
    <location>
        <begin position="200"/>
        <end position="218"/>
    </location>
</feature>
<keyword evidence="4" id="KW-0813">Transport</keyword>
<comment type="caution">
    <text evidence="11">The sequence shown here is derived from an EMBL/GenBank/DDBJ whole genome shotgun (WGS) entry which is preliminary data.</text>
</comment>
<evidence type="ECO:0000256" key="1">
    <source>
        <dbReference type="ARBA" id="ARBA00004651"/>
    </source>
</evidence>
<evidence type="ECO:0000256" key="2">
    <source>
        <dbReference type="ARBA" id="ARBA00008417"/>
    </source>
</evidence>
<dbReference type="PANTHER" id="PTHR43823:SF3">
    <property type="entry name" value="MULTIDRUG EXPORT PROTEIN MEPA"/>
    <property type="match status" value="1"/>
</dbReference>
<keyword evidence="7 10" id="KW-1133">Transmembrane helix</keyword>
<accession>A0A921DRP7</accession>
<dbReference type="EMBL" id="DYZA01000123">
    <property type="protein sequence ID" value="HJD97218.1"/>
    <property type="molecule type" value="Genomic_DNA"/>
</dbReference>
<proteinExistence type="inferred from homology"/>
<comment type="subcellular location">
    <subcellularLocation>
        <location evidence="1">Cell membrane</location>
        <topology evidence="1">Multi-pass membrane protein</topology>
    </subcellularLocation>
</comment>
<evidence type="ECO:0000313" key="11">
    <source>
        <dbReference type="EMBL" id="HJD97218.1"/>
    </source>
</evidence>
<dbReference type="PIRSF" id="PIRSF006603">
    <property type="entry name" value="DinF"/>
    <property type="match status" value="1"/>
</dbReference>
<dbReference type="NCBIfam" id="TIGR00797">
    <property type="entry name" value="matE"/>
    <property type="match status" value="1"/>
</dbReference>
<feature type="transmembrane region" description="Helical" evidence="10">
    <location>
        <begin position="421"/>
        <end position="441"/>
    </location>
</feature>
<dbReference type="GO" id="GO:0042910">
    <property type="term" value="F:xenobiotic transmembrane transporter activity"/>
    <property type="evidence" value="ECO:0007669"/>
    <property type="project" value="InterPro"/>
</dbReference>
<dbReference type="InterPro" id="IPR048279">
    <property type="entry name" value="MdtK-like"/>
</dbReference>
<keyword evidence="8 10" id="KW-0472">Membrane</keyword>
<dbReference type="GO" id="GO:0015297">
    <property type="term" value="F:antiporter activity"/>
    <property type="evidence" value="ECO:0007669"/>
    <property type="project" value="InterPro"/>
</dbReference>
<dbReference type="CDD" id="cd13143">
    <property type="entry name" value="MATE_MepA_like"/>
    <property type="match status" value="1"/>
</dbReference>
<dbReference type="GO" id="GO:0005886">
    <property type="term" value="C:plasma membrane"/>
    <property type="evidence" value="ECO:0007669"/>
    <property type="project" value="UniProtKB-SubCell"/>
</dbReference>
<dbReference type="PANTHER" id="PTHR43823">
    <property type="entry name" value="SPORULATION PROTEIN YKVU"/>
    <property type="match status" value="1"/>
</dbReference>
<dbReference type="AlphaFoldDB" id="A0A921DRP7"/>
<protein>
    <recommendedName>
        <fullName evidence="3">Multidrug export protein MepA</fullName>
    </recommendedName>
</protein>
<keyword evidence="5" id="KW-1003">Cell membrane</keyword>
<keyword evidence="6 10" id="KW-0812">Transmembrane</keyword>
<feature type="transmembrane region" description="Helical" evidence="10">
    <location>
        <begin position="239"/>
        <end position="263"/>
    </location>
</feature>
<name>A0A921DRP7_9BACT</name>
<gene>
    <name evidence="11" type="ORF">K8W16_06200</name>
</gene>
<reference evidence="11" key="1">
    <citation type="journal article" date="2021" name="PeerJ">
        <title>Extensive microbial diversity within the chicken gut microbiome revealed by metagenomics and culture.</title>
        <authorList>
            <person name="Gilroy R."/>
            <person name="Ravi A."/>
            <person name="Getino M."/>
            <person name="Pursley I."/>
            <person name="Horton D.L."/>
            <person name="Alikhan N.F."/>
            <person name="Baker D."/>
            <person name="Gharbi K."/>
            <person name="Hall N."/>
            <person name="Watson M."/>
            <person name="Adriaenssens E.M."/>
            <person name="Foster-Nyarko E."/>
            <person name="Jarju S."/>
            <person name="Secka A."/>
            <person name="Antonio M."/>
            <person name="Oren A."/>
            <person name="Chaudhuri R.R."/>
            <person name="La Ragione R."/>
            <person name="Hildebrand F."/>
            <person name="Pallen M.J."/>
        </authorList>
    </citation>
    <scope>NUCLEOTIDE SEQUENCE</scope>
    <source>
        <strain evidence="11">ChiGjej2B2-19336</strain>
    </source>
</reference>
<evidence type="ECO:0000256" key="9">
    <source>
        <dbReference type="ARBA" id="ARBA00023251"/>
    </source>
</evidence>
<dbReference type="Proteomes" id="UP000698963">
    <property type="component" value="Unassembled WGS sequence"/>
</dbReference>
<evidence type="ECO:0000313" key="12">
    <source>
        <dbReference type="Proteomes" id="UP000698963"/>
    </source>
</evidence>
<evidence type="ECO:0000256" key="8">
    <source>
        <dbReference type="ARBA" id="ARBA00023136"/>
    </source>
</evidence>
<evidence type="ECO:0000256" key="10">
    <source>
        <dbReference type="SAM" id="Phobius"/>
    </source>
</evidence>
<comment type="similarity">
    <text evidence="2">Belongs to the multi antimicrobial extrusion (MATE) (TC 2.A.66.1) family. MepA subfamily.</text>
</comment>
<feature type="transmembrane region" description="Helical" evidence="10">
    <location>
        <begin position="394"/>
        <end position="415"/>
    </location>
</feature>
<dbReference type="RefSeq" id="WP_304122148.1">
    <property type="nucleotide sequence ID" value="NZ_DYZA01000123.1"/>
</dbReference>
<evidence type="ECO:0000256" key="4">
    <source>
        <dbReference type="ARBA" id="ARBA00022448"/>
    </source>
</evidence>
<dbReference type="InterPro" id="IPR051327">
    <property type="entry name" value="MATE_MepA_subfamily"/>
</dbReference>
<feature type="transmembrane region" description="Helical" evidence="10">
    <location>
        <begin position="173"/>
        <end position="194"/>
    </location>
</feature>
<keyword evidence="9" id="KW-0046">Antibiotic resistance</keyword>
<feature type="transmembrane region" description="Helical" evidence="10">
    <location>
        <begin position="20"/>
        <end position="46"/>
    </location>
</feature>
<evidence type="ECO:0000256" key="6">
    <source>
        <dbReference type="ARBA" id="ARBA00022692"/>
    </source>
</evidence>
<dbReference type="Pfam" id="PF01554">
    <property type="entry name" value="MatE"/>
    <property type="match status" value="2"/>
</dbReference>
<dbReference type="InterPro" id="IPR002528">
    <property type="entry name" value="MATE_fam"/>
</dbReference>
<reference evidence="11" key="2">
    <citation type="submission" date="2021-09" db="EMBL/GenBank/DDBJ databases">
        <authorList>
            <person name="Gilroy R."/>
        </authorList>
    </citation>
    <scope>NUCLEOTIDE SEQUENCE</scope>
    <source>
        <strain evidence="11">ChiGjej2B2-19336</strain>
    </source>
</reference>
<dbReference type="InterPro" id="IPR045070">
    <property type="entry name" value="MATE_MepA-like"/>
</dbReference>
<evidence type="ECO:0000256" key="5">
    <source>
        <dbReference type="ARBA" id="ARBA00022475"/>
    </source>
</evidence>